<evidence type="ECO:0000313" key="5">
    <source>
        <dbReference type="Proteomes" id="UP001521184"/>
    </source>
</evidence>
<evidence type="ECO:0000256" key="1">
    <source>
        <dbReference type="SAM" id="MobiDB-lite"/>
    </source>
</evidence>
<comment type="caution">
    <text evidence="4">The sequence shown here is derived from an EMBL/GenBank/DDBJ whole genome shotgun (WGS) entry which is preliminary data.</text>
</comment>
<feature type="domain" description="2EXR" evidence="3">
    <location>
        <begin position="128"/>
        <end position="238"/>
    </location>
</feature>
<dbReference type="PANTHER" id="PTHR35041">
    <property type="entry name" value="MEDIATOR OF RNA POLYMERASE II TRANSCRIPTION SUBUNIT 1"/>
    <property type="match status" value="1"/>
</dbReference>
<feature type="region of interest" description="Disordered" evidence="1">
    <location>
        <begin position="22"/>
        <end position="120"/>
    </location>
</feature>
<evidence type="ECO:0000259" key="3">
    <source>
        <dbReference type="Pfam" id="PF20150"/>
    </source>
</evidence>
<keyword evidence="5" id="KW-1185">Reference proteome</keyword>
<gene>
    <name evidence="4" type="ORF">SLS58_006059</name>
</gene>
<dbReference type="EMBL" id="JAKEKT020000040">
    <property type="protein sequence ID" value="KAL1641360.1"/>
    <property type="molecule type" value="Genomic_DNA"/>
</dbReference>
<evidence type="ECO:0000256" key="2">
    <source>
        <dbReference type="SAM" id="Phobius"/>
    </source>
</evidence>
<keyword evidence="2" id="KW-0472">Membrane</keyword>
<sequence>MSFTATATMRGLSGMLHRWLPQDATPNTSTDYAASFASTPTRTTNSRKRKRDAPGQPNQTPDEPEPAPAKSRLYQMRNRTAKSYAEIDSEDELINESDDESDDEYGVAPRQKPKKTKPLPKSQIFPIMRLPRELRDMIYTHALTDPIGAVYIKEHTHRYRRCAVRVPEGPQHYLLNYGHWTEQQPSQAMAPWPISTTYYHSASTPPPPPPPPHTASLTPALLAVCRRIRDEATPLLYAQPMLFEDTAALHAFLAPLPPPSRAALRDVTVLGVRGGWGRSMRAAFDVAALTLLAEGATALNVLRYHDESYREGWNDSPQLLAARRFYRRAFHWLDAVARERGVDEAVGAVEVIGLSNSTSSMKVPRPSYENENTTIAWVNFEGVGRIESSSAAINRLIATTSSSISILPFTAPSPNSSYTLTFDAPAIKCETLSAAIANNTIQLADAATLQKAWNESMSADLSSSTLFNQLYTGKTMSVLDTHYIPNHFFINTNGAGAGGRNYSCHMWNASYTVLFRSVDGALTSTITALAHTAPLRINGSGVATDYAPGQIAYWSLYSALADILVTRIYYGSTCSLVGADAALFKTGIAACPEIMSSPDDDDDTGGCGTGATSFEGILSPWMCRNASVPRAVEDLSHNVSLSLLSSALFADATPADVAVTAMRNYYAYNWRNLLYAYLAAVVAALVCVAVGVDAYVANGYSASASFSSIVFTTRNAELDALADGRCLGARPVPREAKRTMLRYGVLREEEADGGRRRGVPHVAFGLRDTVGPLKKGELCS</sequence>
<feature type="compositionally biased region" description="Acidic residues" evidence="1">
    <location>
        <begin position="87"/>
        <end position="105"/>
    </location>
</feature>
<keyword evidence="2" id="KW-1133">Transmembrane helix</keyword>
<dbReference type="PANTHER" id="PTHR35041:SF6">
    <property type="entry name" value="FORMYLMETHIONINE DEFORMYLASE-LIKE PROTEIN-RELATED"/>
    <property type="match status" value="1"/>
</dbReference>
<organism evidence="4 5">
    <name type="scientific">Diplodia intermedia</name>
    <dbReference type="NCBI Taxonomy" id="856260"/>
    <lineage>
        <taxon>Eukaryota</taxon>
        <taxon>Fungi</taxon>
        <taxon>Dikarya</taxon>
        <taxon>Ascomycota</taxon>
        <taxon>Pezizomycotina</taxon>
        <taxon>Dothideomycetes</taxon>
        <taxon>Dothideomycetes incertae sedis</taxon>
        <taxon>Botryosphaeriales</taxon>
        <taxon>Botryosphaeriaceae</taxon>
        <taxon>Diplodia</taxon>
    </lineage>
</organism>
<name>A0ABR3TPQ4_9PEZI</name>
<dbReference type="Proteomes" id="UP001521184">
    <property type="component" value="Unassembled WGS sequence"/>
</dbReference>
<keyword evidence="2" id="KW-0812">Transmembrane</keyword>
<evidence type="ECO:0000313" key="4">
    <source>
        <dbReference type="EMBL" id="KAL1641360.1"/>
    </source>
</evidence>
<feature type="compositionally biased region" description="Polar residues" evidence="1">
    <location>
        <begin position="24"/>
        <end position="44"/>
    </location>
</feature>
<reference evidence="4 5" key="1">
    <citation type="journal article" date="2023" name="Plant Dis.">
        <title>First Report of Diplodia intermedia Causing Canker and Dieback Diseases on Apple Trees in Canada.</title>
        <authorList>
            <person name="Ellouze W."/>
            <person name="Ilyukhin E."/>
            <person name="Sulman M."/>
            <person name="Ali S."/>
        </authorList>
    </citation>
    <scope>NUCLEOTIDE SEQUENCE [LARGE SCALE GENOMIC DNA]</scope>
    <source>
        <strain evidence="4 5">M45-28</strain>
    </source>
</reference>
<accession>A0ABR3TPQ4</accession>
<dbReference type="InterPro" id="IPR045518">
    <property type="entry name" value="2EXR"/>
</dbReference>
<proteinExistence type="predicted"/>
<dbReference type="Pfam" id="PF20150">
    <property type="entry name" value="2EXR"/>
    <property type="match status" value="1"/>
</dbReference>
<protein>
    <recommendedName>
        <fullName evidence="3">2EXR domain-containing protein</fullName>
    </recommendedName>
</protein>
<feature type="transmembrane region" description="Helical" evidence="2">
    <location>
        <begin position="674"/>
        <end position="696"/>
    </location>
</feature>